<protein>
    <submittedName>
        <fullName evidence="2">Uncharacterized protein</fullName>
    </submittedName>
</protein>
<feature type="compositionally biased region" description="Acidic residues" evidence="1">
    <location>
        <begin position="71"/>
        <end position="81"/>
    </location>
</feature>
<dbReference type="EMBL" id="VUJU01007218">
    <property type="protein sequence ID" value="KAF0746409.1"/>
    <property type="molecule type" value="Genomic_DNA"/>
</dbReference>
<evidence type="ECO:0000256" key="1">
    <source>
        <dbReference type="SAM" id="MobiDB-lite"/>
    </source>
</evidence>
<organism evidence="2 3">
    <name type="scientific">Aphis craccivora</name>
    <name type="common">Cowpea aphid</name>
    <dbReference type="NCBI Taxonomy" id="307492"/>
    <lineage>
        <taxon>Eukaryota</taxon>
        <taxon>Metazoa</taxon>
        <taxon>Ecdysozoa</taxon>
        <taxon>Arthropoda</taxon>
        <taxon>Hexapoda</taxon>
        <taxon>Insecta</taxon>
        <taxon>Pterygota</taxon>
        <taxon>Neoptera</taxon>
        <taxon>Paraneoptera</taxon>
        <taxon>Hemiptera</taxon>
        <taxon>Sternorrhyncha</taxon>
        <taxon>Aphidomorpha</taxon>
        <taxon>Aphidoidea</taxon>
        <taxon>Aphididae</taxon>
        <taxon>Aphidini</taxon>
        <taxon>Aphis</taxon>
        <taxon>Aphis</taxon>
    </lineage>
</organism>
<dbReference type="Proteomes" id="UP000478052">
    <property type="component" value="Unassembled WGS sequence"/>
</dbReference>
<accession>A0A6G0Y073</accession>
<gene>
    <name evidence="2" type="ORF">FWK35_00037931</name>
</gene>
<evidence type="ECO:0000313" key="2">
    <source>
        <dbReference type="EMBL" id="KAF0746409.1"/>
    </source>
</evidence>
<reference evidence="2 3" key="1">
    <citation type="submission" date="2019-08" db="EMBL/GenBank/DDBJ databases">
        <title>Whole genome of Aphis craccivora.</title>
        <authorList>
            <person name="Voronova N.V."/>
            <person name="Shulinski R.S."/>
            <person name="Bandarenka Y.V."/>
            <person name="Zhorov D.G."/>
            <person name="Warner D."/>
        </authorList>
    </citation>
    <scope>NUCLEOTIDE SEQUENCE [LARGE SCALE GENOMIC DNA]</scope>
    <source>
        <strain evidence="2">180601</strain>
        <tissue evidence="2">Whole Body</tissue>
    </source>
</reference>
<comment type="caution">
    <text evidence="2">The sequence shown here is derived from an EMBL/GenBank/DDBJ whole genome shotgun (WGS) entry which is preliminary data.</text>
</comment>
<feature type="region of interest" description="Disordered" evidence="1">
    <location>
        <begin position="29"/>
        <end position="81"/>
    </location>
</feature>
<name>A0A6G0Y073_APHCR</name>
<evidence type="ECO:0000313" key="3">
    <source>
        <dbReference type="Proteomes" id="UP000478052"/>
    </source>
</evidence>
<sequence length="172" mass="19862">MNSYSGSKISSKEFKSLLRSGFSDTTLYKNDVINRPPLNRPKKVQHSRYQMEQSDGTKSYKSSKNDLSSSESEDESEDDDNDEYDYVSIFQIWMNYLFPRAFPIQPVHRWIKSAESVSDLREKSTGKILSPVGPCSIFPQGVFISEKDVTKIYFPRVKEMFKASTRSTRNNK</sequence>
<dbReference type="OrthoDB" id="6621468at2759"/>
<feature type="compositionally biased region" description="Low complexity" evidence="1">
    <location>
        <begin position="59"/>
        <end position="70"/>
    </location>
</feature>
<proteinExistence type="predicted"/>
<dbReference type="AlphaFoldDB" id="A0A6G0Y073"/>
<feature type="compositionally biased region" description="Polar residues" evidence="1">
    <location>
        <begin position="47"/>
        <end position="57"/>
    </location>
</feature>
<keyword evidence="3" id="KW-1185">Reference proteome</keyword>